<proteinExistence type="predicted"/>
<dbReference type="PANTHER" id="PTHR11851:SF225">
    <property type="entry name" value="NON-PEPTIDASE HOMOLOG YMXG"/>
    <property type="match status" value="1"/>
</dbReference>
<dbReference type="Pfam" id="PF05193">
    <property type="entry name" value="Peptidase_M16_C"/>
    <property type="match status" value="2"/>
</dbReference>
<dbReference type="InterPro" id="IPR011765">
    <property type="entry name" value="Pept_M16_N"/>
</dbReference>
<feature type="chain" id="PRO_5046426631" evidence="1">
    <location>
        <begin position="22"/>
        <end position="942"/>
    </location>
</feature>
<feature type="signal peptide" evidence="1">
    <location>
        <begin position="1"/>
        <end position="21"/>
    </location>
</feature>
<keyword evidence="5" id="KW-1185">Reference proteome</keyword>
<evidence type="ECO:0000259" key="2">
    <source>
        <dbReference type="Pfam" id="PF00675"/>
    </source>
</evidence>
<evidence type="ECO:0000259" key="3">
    <source>
        <dbReference type="Pfam" id="PF05193"/>
    </source>
</evidence>
<feature type="domain" description="Peptidase M16 C-terminal" evidence="3">
    <location>
        <begin position="680"/>
        <end position="849"/>
    </location>
</feature>
<feature type="domain" description="Peptidase M16 C-terminal" evidence="3">
    <location>
        <begin position="204"/>
        <end position="380"/>
    </location>
</feature>
<sequence>MKTLKSLIFVFSCITFLTACQQNETKESTEFKVDFEKFTLDNGLQVILHVDKSDPVVAVALTAHVGSAREKEGRTGFAHLFEHLLFLESENLGKGGLDQMSARIGGSGANGSTSRDRTNYFQTVPKDALEKMIWAEADKLGFFINTVTEPVLAKEKQVVKNEKRQRVDNQPYGHNSYVINTNLYPEGHPYSWEVIGSLEDLQNATLNDVKEFYNRWYVPNNVTLTIAGDLDVAQTKKWVKKYFDEIPRGEDIPEIEKQPVILKSSKRLFYEDNFARLPRLSMTWPGVPQYHEDSYALSVLIEYLSKGKKAPLNKILIDQEKLTDNVGFYQYNSEIAGQIMLSVTAFNQTDLNVVANAINDGFKDFELNGISETDLNKIKAGQETDFYNGLSSVLGKGFQLAQYEIFAGDPAFINQDVKNILAVTPEDVMNVYNKYIKDKNYVATSFVPKGQIDLVLDNSILANVVEEKIVQGAEETFDTSVAASYEKTPSSFDRSMEPPYGESPELNIPEVWKENLDSGIKVFGIENYEVPLVQFELQIEGGLLLENKEKIGVSNLLANMLTKGTKNKTPEELENAIQSLGASINAYATDTNIIISGNTLSKHFDATMALVNEILLEPRWDENEFELLKASTKSSIKRRKGNPNSIASNEFAKLLYGGNNILANSNSGTEESVELISMIDLQDYYNKNLTPQLVLMHVVGAISKSQVMASLHTLNSQWESKQVDIPELPLPLIPETSQVYFYDMPGAKQSVIRFGYPSLKATDKDFYASTVMNYRLGGGGFASQLTQQLREGKGYTYGIRSRFSGSNYTGEFSISSGVRTNVTYESASLVKQILEDYGKNYKDEDLEVTKGYTIKSTARAFETLGAKLNMLTNISNYGLQDDYAKQRESLVKNMTVDDVKSLIEKYIKPNQMIYLIVGDAATQLDRLEALGFGKPILLNLEN</sequence>
<dbReference type="Gene3D" id="3.30.830.10">
    <property type="entry name" value="Metalloenzyme, LuxS/M16 peptidase-like"/>
    <property type="match status" value="4"/>
</dbReference>
<feature type="domain" description="Peptidase M16 N-terminal" evidence="2">
    <location>
        <begin position="46"/>
        <end position="170"/>
    </location>
</feature>
<dbReference type="SUPFAM" id="SSF63411">
    <property type="entry name" value="LuxS/MPP-like metallohydrolase"/>
    <property type="match status" value="4"/>
</dbReference>
<evidence type="ECO:0000256" key="1">
    <source>
        <dbReference type="SAM" id="SignalP"/>
    </source>
</evidence>
<dbReference type="InterPro" id="IPR050361">
    <property type="entry name" value="MPP/UQCRC_Complex"/>
</dbReference>
<dbReference type="PROSITE" id="PS51257">
    <property type="entry name" value="PROKAR_LIPOPROTEIN"/>
    <property type="match status" value="1"/>
</dbReference>
<dbReference type="InterPro" id="IPR007863">
    <property type="entry name" value="Peptidase_M16_C"/>
</dbReference>
<dbReference type="Proteomes" id="UP001198901">
    <property type="component" value="Unassembled WGS sequence"/>
</dbReference>
<gene>
    <name evidence="4" type="ORF">LBU54_05505</name>
</gene>
<feature type="domain" description="Peptidase M16 N-terminal" evidence="2">
    <location>
        <begin position="531"/>
        <end position="645"/>
    </location>
</feature>
<organism evidence="4 5">
    <name type="scientific">Winogradskyella alexanderae</name>
    <dbReference type="NCBI Taxonomy" id="2877123"/>
    <lineage>
        <taxon>Bacteria</taxon>
        <taxon>Pseudomonadati</taxon>
        <taxon>Bacteroidota</taxon>
        <taxon>Flavobacteriia</taxon>
        <taxon>Flavobacteriales</taxon>
        <taxon>Flavobacteriaceae</taxon>
        <taxon>Winogradskyella</taxon>
    </lineage>
</organism>
<protein>
    <submittedName>
        <fullName evidence="4">Insulinase family protein</fullName>
    </submittedName>
</protein>
<evidence type="ECO:0000313" key="4">
    <source>
        <dbReference type="EMBL" id="MCA0132031.1"/>
    </source>
</evidence>
<dbReference type="Pfam" id="PF00675">
    <property type="entry name" value="Peptidase_M16"/>
    <property type="match status" value="2"/>
</dbReference>
<accession>A0ABS7XPV8</accession>
<comment type="caution">
    <text evidence="4">The sequence shown here is derived from an EMBL/GenBank/DDBJ whole genome shotgun (WGS) entry which is preliminary data.</text>
</comment>
<keyword evidence="1" id="KW-0732">Signal</keyword>
<name>A0ABS7XPV8_9FLAO</name>
<dbReference type="PANTHER" id="PTHR11851">
    <property type="entry name" value="METALLOPROTEASE"/>
    <property type="match status" value="1"/>
</dbReference>
<evidence type="ECO:0000313" key="5">
    <source>
        <dbReference type="Proteomes" id="UP001198901"/>
    </source>
</evidence>
<reference evidence="5" key="1">
    <citation type="submission" date="2023-07" db="EMBL/GenBank/DDBJ databases">
        <authorList>
            <person name="Yue Y."/>
        </authorList>
    </citation>
    <scope>NUCLEOTIDE SEQUENCE [LARGE SCALE GENOMIC DNA]</scope>
    <source>
        <strain evidence="5">D23</strain>
    </source>
</reference>
<dbReference type="EMBL" id="JAIUJR010000002">
    <property type="protein sequence ID" value="MCA0132031.1"/>
    <property type="molecule type" value="Genomic_DNA"/>
</dbReference>
<dbReference type="InterPro" id="IPR011249">
    <property type="entry name" value="Metalloenz_LuxS/M16"/>
</dbReference>
<dbReference type="RefSeq" id="WP_224526930.1">
    <property type="nucleotide sequence ID" value="NZ_JAIUJR010000002.1"/>
</dbReference>